<dbReference type="InterPro" id="IPR026906">
    <property type="entry name" value="LRR_5"/>
</dbReference>
<dbReference type="InterPro" id="IPR032675">
    <property type="entry name" value="LRR_dom_sf"/>
</dbReference>
<dbReference type="OrthoDB" id="5296287at2759"/>
<dbReference type="CDD" id="cd17317">
    <property type="entry name" value="MFS_SLC22"/>
    <property type="match status" value="2"/>
</dbReference>
<keyword evidence="4" id="KW-0677">Repeat</keyword>
<dbReference type="SUPFAM" id="SSF52058">
    <property type="entry name" value="L domain-like"/>
    <property type="match status" value="1"/>
</dbReference>
<evidence type="ECO:0000256" key="1">
    <source>
        <dbReference type="ARBA" id="ARBA00004141"/>
    </source>
</evidence>
<dbReference type="InterPro" id="IPR001611">
    <property type="entry name" value="Leu-rich_rpt"/>
</dbReference>
<dbReference type="HOGENOM" id="CLU_265838_0_0_1"/>
<dbReference type="GO" id="GO:0016020">
    <property type="term" value="C:membrane"/>
    <property type="evidence" value="ECO:0007669"/>
    <property type="project" value="UniProtKB-SubCell"/>
</dbReference>
<keyword evidence="6" id="KW-0472">Membrane</keyword>
<evidence type="ECO:0000256" key="3">
    <source>
        <dbReference type="ARBA" id="ARBA00022692"/>
    </source>
</evidence>
<proteinExistence type="predicted"/>
<dbReference type="Pfam" id="PF13306">
    <property type="entry name" value="LRR_5"/>
    <property type="match status" value="1"/>
</dbReference>
<dbReference type="InterPro" id="IPR036259">
    <property type="entry name" value="MFS_trans_sf"/>
</dbReference>
<dbReference type="Pfam" id="PF00083">
    <property type="entry name" value="Sugar_tr"/>
    <property type="match status" value="2"/>
</dbReference>
<feature type="non-terminal residue" evidence="7">
    <location>
        <position position="1"/>
    </location>
</feature>
<keyword evidence="3" id="KW-0812">Transmembrane</keyword>
<dbReference type="Gene3D" id="1.20.1250.20">
    <property type="entry name" value="MFS general substrate transporter like domains"/>
    <property type="match status" value="2"/>
</dbReference>
<gene>
    <name evidence="7" type="ORF">YQE_12340</name>
</gene>
<dbReference type="FunFam" id="1.20.1250.20:FF:000023">
    <property type="entry name" value="Solute carrier family 22 member 6"/>
    <property type="match status" value="2"/>
</dbReference>
<evidence type="ECO:0000256" key="2">
    <source>
        <dbReference type="ARBA" id="ARBA00022614"/>
    </source>
</evidence>
<comment type="subcellular location">
    <subcellularLocation>
        <location evidence="1">Membrane</location>
        <topology evidence="1">Multi-pass membrane protein</topology>
    </subcellularLocation>
</comment>
<organism evidence="7">
    <name type="scientific">Dendroctonus ponderosae</name>
    <name type="common">Mountain pine beetle</name>
    <dbReference type="NCBI Taxonomy" id="77166"/>
    <lineage>
        <taxon>Eukaryota</taxon>
        <taxon>Metazoa</taxon>
        <taxon>Ecdysozoa</taxon>
        <taxon>Arthropoda</taxon>
        <taxon>Hexapoda</taxon>
        <taxon>Insecta</taxon>
        <taxon>Pterygota</taxon>
        <taxon>Neoptera</taxon>
        <taxon>Endopterygota</taxon>
        <taxon>Coleoptera</taxon>
        <taxon>Polyphaga</taxon>
        <taxon>Cucujiformia</taxon>
        <taxon>Curculionidae</taxon>
        <taxon>Scolytinae</taxon>
        <taxon>Dendroctonus</taxon>
    </lineage>
</organism>
<dbReference type="PANTHER" id="PTHR24064">
    <property type="entry name" value="SOLUTE CARRIER FAMILY 22 MEMBER"/>
    <property type="match status" value="1"/>
</dbReference>
<sequence length="1250" mass="140222">MGYDDVISMLGDFGRYQKRIYFLLCLPAILCAFHKLGNVFLIAEPPSRNLSTKMLPLAALTYLLLLVPTNRAFSCFNFVTLTVFRENFKLVLQRADTVENEPLGTEIVVENQHVPLLQTGCFKNLSKLRYIKVVQCGLEEIEPSAFYNLPKLRTIDLGFNNLKEIINGIFHSLAIVKLSLKANAIETIREHAFYNLTLLESLDLSSNKLHYLSPEMFFRTYQISRLDCSHNDLQQVDEMFFWDIFGSNRDDVSSLIDLSFNNLSTIERDTFKGVFYINSLLLHHNSIKEINSEAFHGLKSGVSLDVRYNKLDGLDDIELLRLAAGKFEDILDDWDQCKLPYELANASYHINDTEMEKWYSFNKTRDKSFHSCLINAPNSTIPQPCDEYIYDLKAYGYTAVIDVRNQWNLTCDKAYLIAIGNSLFMFGVMFGSIAFGELSDRWGRKNTFFLSLVMQVVFGVVASVAPEFWTFTIARAVVGATTSGVFLVAYVIGLEMVGSSKRMIAGTVCQIFFSVGYMLTAVFAIYIPNWRSLQFALTIPGLVFLTYWWLIPESARWLISNNRLEEAKKNIQVAARCNKVQIPDKTLDELLRPSSDSPRKVAGEKQPNILDIFKYPRLRKRSLIIFFDWFANNITYYGLSWNTNNLGGNPYLNFVISGAVEIPAYAFLIFTLNRWGRKNIMSGCMITAGTALLLTMIVPQDLQWLNITLAMIGKLAITASYGAVYVFSTEQFPTVVRNAGLGAGSMCARVGSVTAPYVNIMRTFSSCEIWSGNATTTCSEFIYKHDDYGFTTTIEWNLTCEKAYLIATCNSMFMVGVMLGSIIFGETSDRWGRKMTFLVASVMQVLFGVLAAFAPEFWTFAVSRMILGAAASGVFLVAYVMGLEMVGPSKRLIAGTVVFIFFSGGYVLIALLAKLLPNWRHLQLALSLPGVVFLFYWWFIPESVRWLLSKNKVEEAKLVIQKCAKVNGVTISDAKLDELLKKGDENKTKDDSQITASVLDLFKHSNLRKRSLIIFFDWCANNITYYGLSWNTNNLGGNPYLNFVISGAVETPANIFTLLTLNRWGRKKILCGSMIVAGSALLLTIATPLNWVWLIITLAMIGKISITVSYGTVYIFSAEQFPTVVRNAGLGASSTFARLGSIMAPYINVMARIWQPFPLLVFGVLAFTGGVLSLLLPETLNKKLPETLAEGEAFGNKKIITFILSDRKSKNVPLKSVQVLELPVLANETEESPSDALLLTEAQKAAQLES</sequence>
<dbReference type="SMART" id="SM00369">
    <property type="entry name" value="LRR_TYP"/>
    <property type="match status" value="5"/>
</dbReference>
<keyword evidence="5" id="KW-1133">Transmembrane helix</keyword>
<dbReference type="EMBL" id="KB741280">
    <property type="protein sequence ID" value="ENN70937.1"/>
    <property type="molecule type" value="Genomic_DNA"/>
</dbReference>
<evidence type="ECO:0000256" key="5">
    <source>
        <dbReference type="ARBA" id="ARBA00022989"/>
    </source>
</evidence>
<dbReference type="SUPFAM" id="SSF103473">
    <property type="entry name" value="MFS general substrate transporter"/>
    <property type="match status" value="2"/>
</dbReference>
<dbReference type="Pfam" id="PF13855">
    <property type="entry name" value="LRR_8"/>
    <property type="match status" value="1"/>
</dbReference>
<accession>N6TX95</accession>
<evidence type="ECO:0000313" key="7">
    <source>
        <dbReference type="EMBL" id="ENN70937.1"/>
    </source>
</evidence>
<protein>
    <submittedName>
        <fullName evidence="7">Uncharacterized protein</fullName>
    </submittedName>
</protein>
<reference evidence="7" key="1">
    <citation type="journal article" date="2013" name="Genome Biol.">
        <title>Draft genome of the mountain pine beetle, Dendroctonus ponderosae Hopkins, a major forest pest.</title>
        <authorList>
            <person name="Keeling C.I."/>
            <person name="Yuen M.M."/>
            <person name="Liao N.Y."/>
            <person name="Docking T.R."/>
            <person name="Chan S.K."/>
            <person name="Taylor G.A."/>
            <person name="Palmquist D.L."/>
            <person name="Jackman S.D."/>
            <person name="Nguyen A."/>
            <person name="Li M."/>
            <person name="Henderson H."/>
            <person name="Janes J.K."/>
            <person name="Zhao Y."/>
            <person name="Pandoh P."/>
            <person name="Moore R."/>
            <person name="Sperling F.A."/>
            <person name="Huber D.P."/>
            <person name="Birol I."/>
            <person name="Jones S.J."/>
            <person name="Bohlmann J."/>
        </authorList>
    </citation>
    <scope>NUCLEOTIDE SEQUENCE</scope>
</reference>
<dbReference type="GO" id="GO:0022857">
    <property type="term" value="F:transmembrane transporter activity"/>
    <property type="evidence" value="ECO:0007669"/>
    <property type="project" value="InterPro"/>
</dbReference>
<dbReference type="PROSITE" id="PS50850">
    <property type="entry name" value="MFS"/>
    <property type="match status" value="1"/>
</dbReference>
<evidence type="ECO:0000256" key="6">
    <source>
        <dbReference type="ARBA" id="ARBA00023136"/>
    </source>
</evidence>
<dbReference type="Gene3D" id="3.80.10.10">
    <property type="entry name" value="Ribonuclease Inhibitor"/>
    <property type="match status" value="2"/>
</dbReference>
<dbReference type="AlphaFoldDB" id="N6TX95"/>
<dbReference type="InterPro" id="IPR003591">
    <property type="entry name" value="Leu-rich_rpt_typical-subtyp"/>
</dbReference>
<evidence type="ECO:0000256" key="4">
    <source>
        <dbReference type="ARBA" id="ARBA00022737"/>
    </source>
</evidence>
<keyword evidence="2" id="KW-0433">Leucine-rich repeat</keyword>
<dbReference type="InterPro" id="IPR005828">
    <property type="entry name" value="MFS_sugar_transport-like"/>
</dbReference>
<name>N6TX95_DENPD</name>
<dbReference type="InterPro" id="IPR020846">
    <property type="entry name" value="MFS_dom"/>
</dbReference>